<keyword evidence="1" id="KW-1133">Transmembrane helix</keyword>
<dbReference type="Gene3D" id="3.40.720.10">
    <property type="entry name" value="Alkaline Phosphatase, subunit A"/>
    <property type="match status" value="1"/>
</dbReference>
<protein>
    <submittedName>
        <fullName evidence="3">Sulfatase-like hydrolase/transferase</fullName>
    </submittedName>
</protein>
<dbReference type="EMBL" id="CP042344">
    <property type="protein sequence ID" value="QEA12493.1"/>
    <property type="molecule type" value="Genomic_DNA"/>
</dbReference>
<dbReference type="Proteomes" id="UP000321199">
    <property type="component" value="Chromosome"/>
</dbReference>
<dbReference type="GO" id="GO:0009244">
    <property type="term" value="P:lipopolysaccharide core region biosynthetic process"/>
    <property type="evidence" value="ECO:0007669"/>
    <property type="project" value="TreeGrafter"/>
</dbReference>
<keyword evidence="3" id="KW-0808">Transferase</keyword>
<dbReference type="InterPro" id="IPR040423">
    <property type="entry name" value="PEA_transferase"/>
</dbReference>
<feature type="transmembrane region" description="Helical" evidence="1">
    <location>
        <begin position="107"/>
        <end position="125"/>
    </location>
</feature>
<keyword evidence="1" id="KW-0472">Membrane</keyword>
<accession>A0A5B8RTQ8</accession>
<keyword evidence="4" id="KW-1185">Reference proteome</keyword>
<evidence type="ECO:0000313" key="3">
    <source>
        <dbReference type="EMBL" id="QEA12493.1"/>
    </source>
</evidence>
<dbReference type="InterPro" id="IPR000917">
    <property type="entry name" value="Sulfatase_N"/>
</dbReference>
<dbReference type="KEGG" id="cof:FOZ74_05305"/>
<gene>
    <name evidence="3" type="ORF">FOZ74_05305</name>
</gene>
<keyword evidence="1" id="KW-0812">Transmembrane</keyword>
<dbReference type="RefSeq" id="WP_146912089.1">
    <property type="nucleotide sequence ID" value="NZ_CP042344.1"/>
</dbReference>
<dbReference type="GO" id="GO:0016776">
    <property type="term" value="F:phosphotransferase activity, phosphate group as acceptor"/>
    <property type="evidence" value="ECO:0007669"/>
    <property type="project" value="TreeGrafter"/>
</dbReference>
<dbReference type="GO" id="GO:0016787">
    <property type="term" value="F:hydrolase activity"/>
    <property type="evidence" value="ECO:0007669"/>
    <property type="project" value="UniProtKB-KW"/>
</dbReference>
<evidence type="ECO:0000256" key="1">
    <source>
        <dbReference type="SAM" id="Phobius"/>
    </source>
</evidence>
<dbReference type="GO" id="GO:0005886">
    <property type="term" value="C:plasma membrane"/>
    <property type="evidence" value="ECO:0007669"/>
    <property type="project" value="UniProtKB-SubCell"/>
</dbReference>
<proteinExistence type="predicted"/>
<feature type="transmembrane region" description="Helical" evidence="1">
    <location>
        <begin position="137"/>
        <end position="158"/>
    </location>
</feature>
<dbReference type="OrthoDB" id="9786870at2"/>
<dbReference type="SUPFAM" id="SSF53649">
    <property type="entry name" value="Alkaline phosphatase-like"/>
    <property type="match status" value="1"/>
</dbReference>
<sequence length="502" mass="55472">MRRLGPRGTLIGVLSAWLLLFCPRLLSGIDLKSLAWLAISAFLFWPLAFRRWSLCLAVVVLAVAAVLDIFHVYYFGKLTDEYLFATALRTTPAELTDFFSMLPLRPVMLSALWLVWCVLAGRWLGRVAPDGLRGHRLLRWTWLAPVLVWLALAVANVWGSDALRWQIHDKTYKIYPTHLAWSAWKYHLMGTAVMDPPLLPEATAAPAQADTVVVILGESASAQRWSLLGYQGDDTNAPLRHLDGLAATTVLARGLNTAGALPFVLTGQSSVDSVRHRAPSFLDLAHQAGYKVFVLSNSRNAPVADFFDQVLRRSTAVYRKLGDGGPRDSILTPAYEQALADPAPRKLIVLHTFGSHEIVQDRYPPELAEFADPYDNSIFYTSTLLKQWIGMLDASGARRSVLLYTSDHGLIMPPCSSDYRHGRSMASLEVPFLAWVNAGARALLPALLPKGEHSNALMAEGVIRAVGYGALMQQPGWPGSANPTFEGHDWQALRRLDACTLR</sequence>
<dbReference type="PANTHER" id="PTHR30443:SF2">
    <property type="entry name" value="PHOSPHOETHANOLAMINE TRANSFERASE EPTC"/>
    <property type="match status" value="1"/>
</dbReference>
<name>A0A5B8RTQ8_9BURK</name>
<dbReference type="PANTHER" id="PTHR30443">
    <property type="entry name" value="INNER MEMBRANE PROTEIN"/>
    <property type="match status" value="1"/>
</dbReference>
<feature type="transmembrane region" description="Helical" evidence="1">
    <location>
        <begin position="54"/>
        <end position="74"/>
    </location>
</feature>
<dbReference type="Pfam" id="PF00884">
    <property type="entry name" value="Sulfatase"/>
    <property type="match status" value="1"/>
</dbReference>
<reference evidence="3 4" key="1">
    <citation type="submission" date="2019-07" db="EMBL/GenBank/DDBJ databases">
        <title>Complete genome sequence of Comamonas sp. NLF 7-7 isolated from livestock.</title>
        <authorList>
            <person name="Kim D.H."/>
            <person name="Kim J.G."/>
        </authorList>
    </citation>
    <scope>NUCLEOTIDE SEQUENCE [LARGE SCALE GENOMIC DNA]</scope>
    <source>
        <strain evidence="3 4">NLF 7-7</strain>
    </source>
</reference>
<feature type="transmembrane region" description="Helical" evidence="1">
    <location>
        <begin position="33"/>
        <end position="49"/>
    </location>
</feature>
<dbReference type="InterPro" id="IPR017850">
    <property type="entry name" value="Alkaline_phosphatase_core_sf"/>
</dbReference>
<dbReference type="AlphaFoldDB" id="A0A5B8RTQ8"/>
<feature type="domain" description="Sulfatase N-terminal" evidence="2">
    <location>
        <begin position="211"/>
        <end position="442"/>
    </location>
</feature>
<keyword evidence="3" id="KW-0378">Hydrolase</keyword>
<evidence type="ECO:0000259" key="2">
    <source>
        <dbReference type="Pfam" id="PF00884"/>
    </source>
</evidence>
<feature type="transmembrane region" description="Helical" evidence="1">
    <location>
        <begin position="9"/>
        <end position="27"/>
    </location>
</feature>
<organism evidence="3 4">
    <name type="scientific">Comamonas flocculans</name>
    <dbReference type="NCBI Taxonomy" id="2597701"/>
    <lineage>
        <taxon>Bacteria</taxon>
        <taxon>Pseudomonadati</taxon>
        <taxon>Pseudomonadota</taxon>
        <taxon>Betaproteobacteria</taxon>
        <taxon>Burkholderiales</taxon>
        <taxon>Comamonadaceae</taxon>
        <taxon>Comamonas</taxon>
    </lineage>
</organism>
<evidence type="ECO:0000313" key="4">
    <source>
        <dbReference type="Proteomes" id="UP000321199"/>
    </source>
</evidence>